<sequence>MIARLTKGEPIVISKAISSAVFLTSTLVSSAALAQQPAQQQPGLWPIYEQSIKGAKHIDLTHAFAPVQPVWPGFGLAEFRATAAVADIPGYVQKGDEYTYAKHGFVATSYALTTDQYGTQLDPPAHWDEYGATISDLPPTYAVRPLVVIPIHEKVAADPGYHLSVQDVRDWESRNGRIPEGAVVMVRSDWYKGWNDAARFASKPHPGVSLDALKFLHLERKILFHGHEPLDTDTTPTLEGEAWLLHNHFTQAEGVANLDKVPEAGALISIGFAKPLGGTGGYARYIAIAPADWPNGVTVADAPGAPLPKQAAPLRRDEKGVMRPQAGAK</sequence>
<gene>
    <name evidence="3" type="ORF">BB934_25065</name>
</gene>
<feature type="chain" id="PRO_5008536281" evidence="2">
    <location>
        <begin position="35"/>
        <end position="329"/>
    </location>
</feature>
<proteinExistence type="predicted"/>
<evidence type="ECO:0000256" key="2">
    <source>
        <dbReference type="SAM" id="SignalP"/>
    </source>
</evidence>
<dbReference type="InterPro" id="IPR037175">
    <property type="entry name" value="KFase_sf"/>
</dbReference>
<accession>A0A1B2EMM0</accession>
<protein>
    <submittedName>
        <fullName evidence="3">Cyclase</fullName>
    </submittedName>
</protein>
<feature type="signal peptide" evidence="2">
    <location>
        <begin position="1"/>
        <end position="34"/>
    </location>
</feature>
<dbReference type="Gene3D" id="3.50.30.50">
    <property type="entry name" value="Putative cyclase"/>
    <property type="match status" value="1"/>
</dbReference>
<evidence type="ECO:0000313" key="3">
    <source>
        <dbReference type="EMBL" id="ANY81092.1"/>
    </source>
</evidence>
<dbReference type="OrthoDB" id="9777007at2"/>
<dbReference type="GO" id="GO:0004061">
    <property type="term" value="F:arylformamidase activity"/>
    <property type="evidence" value="ECO:0007669"/>
    <property type="project" value="InterPro"/>
</dbReference>
<dbReference type="PANTHER" id="PTHR31118:SF12">
    <property type="entry name" value="CYCLASE-LIKE PROTEIN 2"/>
    <property type="match status" value="1"/>
</dbReference>
<reference evidence="3" key="1">
    <citation type="submission" date="2016-07" db="EMBL/GenBank/DDBJ databases">
        <title>Microvirga ossetica sp. nov. a new species of rhizobia isolated from root nodules of the legume species Vicia alpestris Steven originated from North Ossetia region in the Caucasus.</title>
        <authorList>
            <person name="Safronova V.I."/>
            <person name="Kuznetsova I.G."/>
            <person name="Sazanova A.L."/>
            <person name="Belimov A."/>
            <person name="Andronov E."/>
            <person name="Osledkin Y.S."/>
            <person name="Onishchuk O.P."/>
            <person name="Kurchak O.N."/>
            <person name="Shaposhnikov A.I."/>
            <person name="Willems A."/>
            <person name="Tikhonovich I.A."/>
        </authorList>
    </citation>
    <scope>NUCLEOTIDE SEQUENCE [LARGE SCALE GENOMIC DNA]</scope>
    <source>
        <strain evidence="3">V5/3M</strain>
    </source>
</reference>
<dbReference type="KEGG" id="moc:BB934_25065"/>
<dbReference type="SUPFAM" id="SSF102198">
    <property type="entry name" value="Putative cyclase"/>
    <property type="match status" value="1"/>
</dbReference>
<dbReference type="InterPro" id="IPR007325">
    <property type="entry name" value="KFase/CYL"/>
</dbReference>
<feature type="region of interest" description="Disordered" evidence="1">
    <location>
        <begin position="303"/>
        <end position="329"/>
    </location>
</feature>
<organism evidence="3">
    <name type="scientific">Microvirga ossetica</name>
    <dbReference type="NCBI Taxonomy" id="1882682"/>
    <lineage>
        <taxon>Bacteria</taxon>
        <taxon>Pseudomonadati</taxon>
        <taxon>Pseudomonadota</taxon>
        <taxon>Alphaproteobacteria</taxon>
        <taxon>Hyphomicrobiales</taxon>
        <taxon>Methylobacteriaceae</taxon>
        <taxon>Microvirga</taxon>
    </lineage>
</organism>
<keyword evidence="2" id="KW-0732">Signal</keyword>
<dbReference type="Pfam" id="PF04199">
    <property type="entry name" value="Cyclase"/>
    <property type="match status" value="1"/>
</dbReference>
<evidence type="ECO:0000256" key="1">
    <source>
        <dbReference type="SAM" id="MobiDB-lite"/>
    </source>
</evidence>
<dbReference type="PANTHER" id="PTHR31118">
    <property type="entry name" value="CYCLASE-LIKE PROTEIN 2"/>
    <property type="match status" value="1"/>
</dbReference>
<dbReference type="EMBL" id="CP016616">
    <property type="protein sequence ID" value="ANY81092.1"/>
    <property type="molecule type" value="Genomic_DNA"/>
</dbReference>
<dbReference type="GO" id="GO:0019441">
    <property type="term" value="P:L-tryptophan catabolic process to kynurenine"/>
    <property type="evidence" value="ECO:0007669"/>
    <property type="project" value="InterPro"/>
</dbReference>
<name>A0A1B2EMM0_9HYPH</name>
<dbReference type="AlphaFoldDB" id="A0A1B2EMM0"/>